<dbReference type="EMBL" id="RWGY01000009">
    <property type="protein sequence ID" value="TVU34849.1"/>
    <property type="molecule type" value="Genomic_DNA"/>
</dbReference>
<dbReference type="InterPro" id="IPR032675">
    <property type="entry name" value="LRR_dom_sf"/>
</dbReference>
<dbReference type="Pfam" id="PF23622">
    <property type="entry name" value="LRR_At1g61320_AtMIF1"/>
    <property type="match status" value="1"/>
</dbReference>
<dbReference type="Gramene" id="TVU34849">
    <property type="protein sequence ID" value="TVU34849"/>
    <property type="gene ID" value="EJB05_16703"/>
</dbReference>
<protein>
    <recommendedName>
        <fullName evidence="2">At1g61320/AtMIF1 LRR domain-containing protein</fullName>
    </recommendedName>
</protein>
<proteinExistence type="predicted"/>
<evidence type="ECO:0000256" key="1">
    <source>
        <dbReference type="SAM" id="MobiDB-lite"/>
    </source>
</evidence>
<dbReference type="PANTHER" id="PTHR34223">
    <property type="entry name" value="OS11G0201299 PROTEIN"/>
    <property type="match status" value="1"/>
</dbReference>
<dbReference type="OrthoDB" id="633625at2759"/>
<reference evidence="3 4" key="1">
    <citation type="journal article" date="2019" name="Sci. Rep.">
        <title>A high-quality genome of Eragrostis curvula grass provides insights into Poaceae evolution and supports new strategies to enhance forage quality.</title>
        <authorList>
            <person name="Carballo J."/>
            <person name="Santos B.A.C.M."/>
            <person name="Zappacosta D."/>
            <person name="Garbus I."/>
            <person name="Selva J.P."/>
            <person name="Gallo C.A."/>
            <person name="Diaz A."/>
            <person name="Albertini E."/>
            <person name="Caccamo M."/>
            <person name="Echenique V."/>
        </authorList>
    </citation>
    <scope>NUCLEOTIDE SEQUENCE [LARGE SCALE GENOMIC DNA]</scope>
    <source>
        <strain evidence="4">cv. Victoria</strain>
        <tissue evidence="3">Leaf</tissue>
    </source>
</reference>
<accession>A0A5J9VFD0</accession>
<dbReference type="SUPFAM" id="SSF52047">
    <property type="entry name" value="RNI-like"/>
    <property type="match status" value="1"/>
</dbReference>
<feature type="region of interest" description="Disordered" evidence="1">
    <location>
        <begin position="553"/>
        <end position="577"/>
    </location>
</feature>
<comment type="caution">
    <text evidence="3">The sequence shown here is derived from an EMBL/GenBank/DDBJ whole genome shotgun (WGS) entry which is preliminary data.</text>
</comment>
<dbReference type="Gene3D" id="3.80.10.10">
    <property type="entry name" value="Ribonuclease Inhibitor"/>
    <property type="match status" value="1"/>
</dbReference>
<evidence type="ECO:0000313" key="3">
    <source>
        <dbReference type="EMBL" id="TVU34849.1"/>
    </source>
</evidence>
<sequence length="577" mass="65046">MAFVLLAVSRRCRPPLHAARRRPLAPRAAGPLPCVPRAAAAAAASGPSLSAPPQQLARRVAGLQRGRALLAPAAARRPTRLLRRVLARPLAPAARLAAGPSSLVGEMPLRREGIYFYIVSLLRGKFPIVFGSSVGRLFGDAQCRFTMQNGYAWRVGSSVEVSLRPWVASALLAAAWGQQPSAIRIAVEWCWKRGQSVVLCKAVLVCGMQGMAAMASSKIIRLNFSEFEHWKHEKFSRFVNNLLLLRAKGDLHTFQLHCESDCWRLLNCNNLRTWIGYAVRQNVKVLDVKLYQYDKTVLPRCIFNNRSLQDLKLDMGKAPHKDYEHEELVLPDIIDLPSLKKLFLRDVEVHDSSLKEFIAQSPGLEDVHLINCAHHLELIDSKVLKRLTIDGCIDGDKGLTIAAPNLIHFECIGWPLDDISWREQPSLESAHIDTCGCGDTFDSQSDFTGAFLHAKRLALFGSDIKLSPRLENLTLKHRKSQLQCSKDDDQNEIDKIVNAMVANGSSLEKIHVTYYEDIRKRELAERRLAGQEEKVRGKLEKILKRSREWVDDFNDYETEEDEDEEMDEDDDEDDELF</sequence>
<dbReference type="PANTHER" id="PTHR34223:SF44">
    <property type="entry name" value="OS01G0789000 PROTEIN"/>
    <property type="match status" value="1"/>
</dbReference>
<feature type="domain" description="At1g61320/AtMIF1 LRR" evidence="2">
    <location>
        <begin position="250"/>
        <end position="430"/>
    </location>
</feature>
<dbReference type="InterPro" id="IPR053197">
    <property type="entry name" value="F-box_SCFL_complex_component"/>
</dbReference>
<dbReference type="AlphaFoldDB" id="A0A5J9VFD0"/>
<name>A0A5J9VFD0_9POAL</name>
<dbReference type="InterPro" id="IPR055357">
    <property type="entry name" value="LRR_At1g61320_AtMIF1"/>
</dbReference>
<keyword evidence="4" id="KW-1185">Reference proteome</keyword>
<evidence type="ECO:0000259" key="2">
    <source>
        <dbReference type="Pfam" id="PF23622"/>
    </source>
</evidence>
<organism evidence="3 4">
    <name type="scientific">Eragrostis curvula</name>
    <name type="common">weeping love grass</name>
    <dbReference type="NCBI Taxonomy" id="38414"/>
    <lineage>
        <taxon>Eukaryota</taxon>
        <taxon>Viridiplantae</taxon>
        <taxon>Streptophyta</taxon>
        <taxon>Embryophyta</taxon>
        <taxon>Tracheophyta</taxon>
        <taxon>Spermatophyta</taxon>
        <taxon>Magnoliopsida</taxon>
        <taxon>Liliopsida</taxon>
        <taxon>Poales</taxon>
        <taxon>Poaceae</taxon>
        <taxon>PACMAD clade</taxon>
        <taxon>Chloridoideae</taxon>
        <taxon>Eragrostideae</taxon>
        <taxon>Eragrostidinae</taxon>
        <taxon>Eragrostis</taxon>
    </lineage>
</organism>
<feature type="non-terminal residue" evidence="3">
    <location>
        <position position="1"/>
    </location>
</feature>
<dbReference type="Proteomes" id="UP000324897">
    <property type="component" value="Unassembled WGS sequence"/>
</dbReference>
<evidence type="ECO:0000313" key="4">
    <source>
        <dbReference type="Proteomes" id="UP000324897"/>
    </source>
</evidence>
<gene>
    <name evidence="3" type="ORF">EJB05_16703</name>
</gene>